<feature type="transmembrane region" description="Helical" evidence="6">
    <location>
        <begin position="326"/>
        <end position="347"/>
    </location>
</feature>
<dbReference type="Proteomes" id="UP001149163">
    <property type="component" value="Unassembled WGS sequence"/>
</dbReference>
<feature type="transmembrane region" description="Helical" evidence="6">
    <location>
        <begin position="295"/>
        <end position="320"/>
    </location>
</feature>
<dbReference type="GeneID" id="81431683"/>
<comment type="caution">
    <text evidence="8">The sequence shown here is derived from an EMBL/GenBank/DDBJ whole genome shotgun (WGS) entry which is preliminary data.</text>
</comment>
<comment type="subcellular location">
    <subcellularLocation>
        <location evidence="1">Membrane</location>
        <topology evidence="1">Multi-pass membrane protein</topology>
    </subcellularLocation>
</comment>
<reference evidence="8" key="1">
    <citation type="submission" date="2022-11" db="EMBL/GenBank/DDBJ databases">
        <authorList>
            <person name="Petersen C."/>
        </authorList>
    </citation>
    <scope>NUCLEOTIDE SEQUENCE</scope>
    <source>
        <strain evidence="8">IBT 26290</strain>
    </source>
</reference>
<dbReference type="InterPro" id="IPR027417">
    <property type="entry name" value="P-loop_NTPase"/>
</dbReference>
<protein>
    <recommendedName>
        <fullName evidence="7">ABC transporter family G domain-containing protein</fullName>
    </recommendedName>
</protein>
<feature type="transmembrane region" description="Helical" evidence="6">
    <location>
        <begin position="429"/>
        <end position="452"/>
    </location>
</feature>
<dbReference type="Gene3D" id="3.40.50.300">
    <property type="entry name" value="P-loop containing nucleotide triphosphate hydrolases"/>
    <property type="match status" value="1"/>
</dbReference>
<dbReference type="Pfam" id="PF19055">
    <property type="entry name" value="ABC2_membrane_7"/>
    <property type="match status" value="2"/>
</dbReference>
<evidence type="ECO:0000256" key="1">
    <source>
        <dbReference type="ARBA" id="ARBA00004141"/>
    </source>
</evidence>
<dbReference type="SUPFAM" id="SSF52540">
    <property type="entry name" value="P-loop containing nucleoside triphosphate hydrolases"/>
    <property type="match status" value="1"/>
</dbReference>
<dbReference type="EMBL" id="JAPQKN010000008">
    <property type="protein sequence ID" value="KAJ5151131.1"/>
    <property type="molecule type" value="Genomic_DNA"/>
</dbReference>
<feature type="transmembrane region" description="Helical" evidence="6">
    <location>
        <begin position="200"/>
        <end position="219"/>
    </location>
</feature>
<dbReference type="PANTHER" id="PTHR48041">
    <property type="entry name" value="ABC TRANSPORTER G FAMILY MEMBER 28"/>
    <property type="match status" value="1"/>
</dbReference>
<organism evidence="8 9">
    <name type="scientific">Penicillium canariense</name>
    <dbReference type="NCBI Taxonomy" id="189055"/>
    <lineage>
        <taxon>Eukaryota</taxon>
        <taxon>Fungi</taxon>
        <taxon>Dikarya</taxon>
        <taxon>Ascomycota</taxon>
        <taxon>Pezizomycotina</taxon>
        <taxon>Eurotiomycetes</taxon>
        <taxon>Eurotiomycetidae</taxon>
        <taxon>Eurotiales</taxon>
        <taxon>Aspergillaceae</taxon>
        <taxon>Penicillium</taxon>
    </lineage>
</organism>
<keyword evidence="9" id="KW-1185">Reference proteome</keyword>
<evidence type="ECO:0000259" key="7">
    <source>
        <dbReference type="Pfam" id="PF19055"/>
    </source>
</evidence>
<evidence type="ECO:0000256" key="2">
    <source>
        <dbReference type="ARBA" id="ARBA00022448"/>
    </source>
</evidence>
<dbReference type="GO" id="GO:0140359">
    <property type="term" value="F:ABC-type transporter activity"/>
    <property type="evidence" value="ECO:0007669"/>
    <property type="project" value="InterPro"/>
</dbReference>
<keyword evidence="2" id="KW-0813">Transport</keyword>
<feature type="domain" description="ABC transporter family G" evidence="7">
    <location>
        <begin position="256"/>
        <end position="449"/>
    </location>
</feature>
<evidence type="ECO:0000256" key="4">
    <source>
        <dbReference type="ARBA" id="ARBA00022989"/>
    </source>
</evidence>
<evidence type="ECO:0000256" key="6">
    <source>
        <dbReference type="SAM" id="Phobius"/>
    </source>
</evidence>
<dbReference type="PANTHER" id="PTHR48041:SF91">
    <property type="entry name" value="ABC TRANSPORTER G FAMILY MEMBER 28"/>
    <property type="match status" value="1"/>
</dbReference>
<dbReference type="InterPro" id="IPR050352">
    <property type="entry name" value="ABCG_transporters"/>
</dbReference>
<feature type="transmembrane region" description="Helical" evidence="6">
    <location>
        <begin position="354"/>
        <end position="373"/>
    </location>
</feature>
<dbReference type="RefSeq" id="XP_056538464.1">
    <property type="nucleotide sequence ID" value="XM_056692507.1"/>
</dbReference>
<proteinExistence type="predicted"/>
<sequence length="456" mass="50603">MIQFFPISPRWPPGGGGRGISGGEYKRVSIALALAAAPKALVLDEPTSGLDATAAHSLMKLLHSISRQGIMVICVIHQPRVEIFHLLDDLLVLNAGAQVYLGKAAKAQSFFEKLGHNFPVASNPADVILDVLMNHTLTQGGNEISLRVSSENKSSPGTELAEGLSALFKIVKQRRASWIRQLWLAFCRSIAQQTRQTTGLALEIVSSAVIGLMIGLSAFEARGHFFQGIYHHPFDLLSSAVDYRLTAEQALLCCLAIACAAGPPGVKIFGEEKLTFYRESQSGHSRSAYFLGKNLAVLFRMLVSSLHFTAFYLVLAAPMIPFHTQLGLGFLYFYCIYGLGFVVSAVTRREDGPLLCMLMSLIISALSGCAPRLSTVRKWHLEWFWYSWPATWFSEAFYQENTAPLAYLYNIEDAATFTGYRTGRTEMDIGFLVLIGTLYRILSYFLFVFWGWKPQR</sequence>
<accession>A0A9W9LCW9</accession>
<evidence type="ECO:0000256" key="5">
    <source>
        <dbReference type="ARBA" id="ARBA00023136"/>
    </source>
</evidence>
<feature type="domain" description="ABC transporter family G" evidence="7">
    <location>
        <begin position="77"/>
        <end position="133"/>
    </location>
</feature>
<evidence type="ECO:0000313" key="9">
    <source>
        <dbReference type="Proteomes" id="UP001149163"/>
    </source>
</evidence>
<name>A0A9W9LCW9_9EURO</name>
<dbReference type="InterPro" id="IPR043926">
    <property type="entry name" value="ABCG_dom"/>
</dbReference>
<dbReference type="OrthoDB" id="66620at2759"/>
<evidence type="ECO:0000256" key="3">
    <source>
        <dbReference type="ARBA" id="ARBA00022692"/>
    </source>
</evidence>
<keyword evidence="3 6" id="KW-0812">Transmembrane</keyword>
<dbReference type="GO" id="GO:0016020">
    <property type="term" value="C:membrane"/>
    <property type="evidence" value="ECO:0007669"/>
    <property type="project" value="UniProtKB-SubCell"/>
</dbReference>
<reference evidence="8" key="2">
    <citation type="journal article" date="2023" name="IMA Fungus">
        <title>Comparative genomic study of the Penicillium genus elucidates a diverse pangenome and 15 lateral gene transfer events.</title>
        <authorList>
            <person name="Petersen C."/>
            <person name="Sorensen T."/>
            <person name="Nielsen M.R."/>
            <person name="Sondergaard T.E."/>
            <person name="Sorensen J.L."/>
            <person name="Fitzpatrick D.A."/>
            <person name="Frisvad J.C."/>
            <person name="Nielsen K.L."/>
        </authorList>
    </citation>
    <scope>NUCLEOTIDE SEQUENCE</scope>
    <source>
        <strain evidence="8">IBT 26290</strain>
    </source>
</reference>
<keyword evidence="5 6" id="KW-0472">Membrane</keyword>
<evidence type="ECO:0000313" key="8">
    <source>
        <dbReference type="EMBL" id="KAJ5151131.1"/>
    </source>
</evidence>
<gene>
    <name evidence="8" type="ORF">N7482_010383</name>
</gene>
<dbReference type="AlphaFoldDB" id="A0A9W9LCW9"/>
<keyword evidence="4 6" id="KW-1133">Transmembrane helix</keyword>